<sequence length="164" mass="18183">MTQVDIINQVLGIAVDSPLYQVRQFREKIVKGTQDSYDALFSDKLTVPLTWRYAVAVFSSRLAGSVEFEQHYRALAEQSGLSAEELDLIVAGEFNQLEDKVLTEVLRFTQKLSLKPVEGDKDAVLILKKAGIATHDIVALSQLIAFLSYQLRLAAGLKAMAKLV</sequence>
<dbReference type="EMBL" id="JABGBN010000012">
    <property type="protein sequence ID" value="NOL52560.1"/>
    <property type="molecule type" value="Genomic_DNA"/>
</dbReference>
<name>A0A849P4Q6_9BURK</name>
<dbReference type="InterPro" id="IPR029032">
    <property type="entry name" value="AhpD-like"/>
</dbReference>
<evidence type="ECO:0000313" key="2">
    <source>
        <dbReference type="Proteomes" id="UP000537862"/>
    </source>
</evidence>
<reference evidence="1 2" key="1">
    <citation type="submission" date="2020-05" db="EMBL/GenBank/DDBJ databases">
        <authorList>
            <person name="Niu N."/>
        </authorList>
    </citation>
    <scope>NUCLEOTIDE SEQUENCE [LARGE SCALE GENOMIC DNA]</scope>
    <source>
        <strain evidence="1 2">3340-03</strain>
    </source>
</reference>
<comment type="caution">
    <text evidence="1">The sequence shown here is derived from an EMBL/GenBank/DDBJ whole genome shotgun (WGS) entry which is preliminary data.</text>
</comment>
<evidence type="ECO:0000313" key="1">
    <source>
        <dbReference type="EMBL" id="NOL52560.1"/>
    </source>
</evidence>
<gene>
    <name evidence="1" type="ORF">HKX39_10320</name>
</gene>
<dbReference type="RefSeq" id="WP_171681248.1">
    <property type="nucleotide sequence ID" value="NZ_JABGBN010000012.1"/>
</dbReference>
<keyword evidence="2" id="KW-1185">Reference proteome</keyword>
<accession>A0A849P4Q6</accession>
<dbReference type="SUPFAM" id="SSF69118">
    <property type="entry name" value="AhpD-like"/>
    <property type="match status" value="1"/>
</dbReference>
<proteinExistence type="predicted"/>
<dbReference type="AlphaFoldDB" id="A0A849P4Q6"/>
<organism evidence="1 2">
    <name type="scientific">Pelistega suis</name>
    <dbReference type="NCBI Taxonomy" id="1631957"/>
    <lineage>
        <taxon>Bacteria</taxon>
        <taxon>Pseudomonadati</taxon>
        <taxon>Pseudomonadota</taxon>
        <taxon>Betaproteobacteria</taxon>
        <taxon>Burkholderiales</taxon>
        <taxon>Alcaligenaceae</taxon>
        <taxon>Pelistega</taxon>
    </lineage>
</organism>
<dbReference type="Gene3D" id="1.20.1290.10">
    <property type="entry name" value="AhpD-like"/>
    <property type="match status" value="1"/>
</dbReference>
<protein>
    <submittedName>
        <fullName evidence="1">CMD domain protein</fullName>
    </submittedName>
</protein>
<dbReference type="Proteomes" id="UP000537862">
    <property type="component" value="Unassembled WGS sequence"/>
</dbReference>